<dbReference type="EMBL" id="JAESND010000006">
    <property type="protein sequence ID" value="MBM3116798.1"/>
    <property type="molecule type" value="Genomic_DNA"/>
</dbReference>
<gene>
    <name evidence="1" type="ORF">JMJ54_13240</name>
</gene>
<reference evidence="1 2" key="1">
    <citation type="submission" date="2021-01" db="EMBL/GenBank/DDBJ databases">
        <title>Draft Genome Sequence and Polyhydroxyalkanoate Biosynthetic Potential of Jeongeupia naejangsanensis Type Strain DSM 24253.</title>
        <authorList>
            <person name="Turrini P."/>
            <person name="Artuso I."/>
            <person name="Lugli G.A."/>
            <person name="Frangipani E."/>
            <person name="Ventura M."/>
            <person name="Visca P."/>
        </authorList>
    </citation>
    <scope>NUCLEOTIDE SEQUENCE [LARGE SCALE GENOMIC DNA]</scope>
    <source>
        <strain evidence="1 2">DSM 24253</strain>
    </source>
</reference>
<organism evidence="1 2">
    <name type="scientific">Jeongeupia naejangsanensis</name>
    <dbReference type="NCBI Taxonomy" id="613195"/>
    <lineage>
        <taxon>Bacteria</taxon>
        <taxon>Pseudomonadati</taxon>
        <taxon>Pseudomonadota</taxon>
        <taxon>Betaproteobacteria</taxon>
        <taxon>Neisseriales</taxon>
        <taxon>Chitinibacteraceae</taxon>
        <taxon>Jeongeupia</taxon>
    </lineage>
</organism>
<comment type="caution">
    <text evidence="1">The sequence shown here is derived from an EMBL/GenBank/DDBJ whole genome shotgun (WGS) entry which is preliminary data.</text>
</comment>
<proteinExistence type="predicted"/>
<keyword evidence="2" id="KW-1185">Reference proteome</keyword>
<name>A0ABS2BP18_9NEIS</name>
<dbReference type="RefSeq" id="WP_203539025.1">
    <property type="nucleotide sequence ID" value="NZ_JAESND010000006.1"/>
</dbReference>
<accession>A0ABS2BP18</accession>
<evidence type="ECO:0000313" key="1">
    <source>
        <dbReference type="EMBL" id="MBM3116798.1"/>
    </source>
</evidence>
<sequence length="45" mass="5478">MLQFRNNRFTSTDHADLRWQRQGCDWQVEIDGVERHRMPHALIRG</sequence>
<dbReference type="Proteomes" id="UP000809431">
    <property type="component" value="Unassembled WGS sequence"/>
</dbReference>
<protein>
    <submittedName>
        <fullName evidence="1">Uncharacterized protein</fullName>
    </submittedName>
</protein>
<evidence type="ECO:0000313" key="2">
    <source>
        <dbReference type="Proteomes" id="UP000809431"/>
    </source>
</evidence>